<dbReference type="InterPro" id="IPR014519">
    <property type="entry name" value="UCP024492"/>
</dbReference>
<dbReference type="RefSeq" id="WP_377579005.1">
    <property type="nucleotide sequence ID" value="NZ_JBHTKA010000003.1"/>
</dbReference>
<evidence type="ECO:0000313" key="2">
    <source>
        <dbReference type="Proteomes" id="UP001597112"/>
    </source>
</evidence>
<proteinExistence type="predicted"/>
<organism evidence="1 2">
    <name type="scientific">Ohtaekwangia kribbensis</name>
    <dbReference type="NCBI Taxonomy" id="688913"/>
    <lineage>
        <taxon>Bacteria</taxon>
        <taxon>Pseudomonadati</taxon>
        <taxon>Bacteroidota</taxon>
        <taxon>Cytophagia</taxon>
        <taxon>Cytophagales</taxon>
        <taxon>Fulvivirgaceae</taxon>
        <taxon>Ohtaekwangia</taxon>
    </lineage>
</organism>
<dbReference type="EMBL" id="JBHTKA010000003">
    <property type="protein sequence ID" value="MFD0999893.1"/>
    <property type="molecule type" value="Genomic_DNA"/>
</dbReference>
<evidence type="ECO:0000313" key="1">
    <source>
        <dbReference type="EMBL" id="MFD0999893.1"/>
    </source>
</evidence>
<dbReference type="PANTHER" id="PTHR39337">
    <property type="entry name" value="BLR5642 PROTEIN"/>
    <property type="match status" value="1"/>
</dbReference>
<dbReference type="PANTHER" id="PTHR39337:SF1">
    <property type="entry name" value="BLR5642 PROTEIN"/>
    <property type="match status" value="1"/>
</dbReference>
<reference evidence="2" key="1">
    <citation type="journal article" date="2019" name="Int. J. Syst. Evol. Microbiol.">
        <title>The Global Catalogue of Microorganisms (GCM) 10K type strain sequencing project: providing services to taxonomists for standard genome sequencing and annotation.</title>
        <authorList>
            <consortium name="The Broad Institute Genomics Platform"/>
            <consortium name="The Broad Institute Genome Sequencing Center for Infectious Disease"/>
            <person name="Wu L."/>
            <person name="Ma J."/>
        </authorList>
    </citation>
    <scope>NUCLEOTIDE SEQUENCE [LARGE SCALE GENOMIC DNA]</scope>
    <source>
        <strain evidence="2">CCUG 58938</strain>
    </source>
</reference>
<dbReference type="Pfam" id="PF04343">
    <property type="entry name" value="DUF488"/>
    <property type="match status" value="1"/>
</dbReference>
<dbReference type="Proteomes" id="UP001597112">
    <property type="component" value="Unassembled WGS sequence"/>
</dbReference>
<accession>A0ABW3K1W7</accession>
<keyword evidence="2" id="KW-1185">Reference proteome</keyword>
<gene>
    <name evidence="1" type="ORF">ACFQ21_11285</name>
</gene>
<comment type="caution">
    <text evidence="1">The sequence shown here is derived from an EMBL/GenBank/DDBJ whole genome shotgun (WGS) entry which is preliminary data.</text>
</comment>
<protein>
    <submittedName>
        <fullName evidence="1">DUF488 family protein</fullName>
    </submittedName>
</protein>
<name>A0ABW3K1W7_9BACT</name>
<sequence>MSSIYTVGHSTHELVYFLKLLQMHHINCLVDVRSVAASNYNPQYNKDMLSVFLKNNDIKYLHFSKEFGARQTDKELLDNSGQLDFEKVHHAPHFRQGIERLKQGIAKGYTIALMCAEGEPLDCHRFGMVSTALVQNGIDVLHIMKDGSLKTHQELEKELIKKYEKRLPRPDIFTTR</sequence>
<dbReference type="PIRSF" id="PIRSF024492">
    <property type="entry name" value="UCP024492"/>
    <property type="match status" value="1"/>
</dbReference>
<dbReference type="InterPro" id="IPR007438">
    <property type="entry name" value="DUF488"/>
</dbReference>